<keyword evidence="2" id="KW-0732">Signal</keyword>
<dbReference type="Proteomes" id="UP000239772">
    <property type="component" value="Unassembled WGS sequence"/>
</dbReference>
<proteinExistence type="predicted"/>
<keyword evidence="4" id="KW-1185">Reference proteome</keyword>
<feature type="signal peptide" evidence="2">
    <location>
        <begin position="1"/>
        <end position="33"/>
    </location>
</feature>
<comment type="caution">
    <text evidence="3">The sequence shown here is derived from an EMBL/GenBank/DDBJ whole genome shotgun (WGS) entry which is preliminary data.</text>
</comment>
<dbReference type="EMBL" id="PVZS01000067">
    <property type="protein sequence ID" value="PSC02411.1"/>
    <property type="molecule type" value="Genomic_DNA"/>
</dbReference>
<dbReference type="AlphaFoldDB" id="A0A2T1HLF0"/>
<protein>
    <recommendedName>
        <fullName evidence="5">DUF2946 domain-containing protein</fullName>
    </recommendedName>
</protein>
<evidence type="ECO:0000256" key="1">
    <source>
        <dbReference type="SAM" id="MobiDB-lite"/>
    </source>
</evidence>
<evidence type="ECO:0000256" key="2">
    <source>
        <dbReference type="SAM" id="SignalP"/>
    </source>
</evidence>
<name>A0A2T1HLF0_9HYPH</name>
<feature type="region of interest" description="Disordered" evidence="1">
    <location>
        <begin position="100"/>
        <end position="119"/>
    </location>
</feature>
<gene>
    <name evidence="3" type="ORF">SLNSH_24245</name>
</gene>
<feature type="chain" id="PRO_5015461653" description="DUF2946 domain-containing protein" evidence="2">
    <location>
        <begin position="34"/>
        <end position="119"/>
    </location>
</feature>
<sequence>MSTRLPLTGRLARFVAALGLLFLALAYAGPAAAHGAVNAGPEMRAHHAQALADPALAPSAAIAPCQCCVAGPCCCAFVGMAATGPAFSMAALARPLTSPSLLRGLRSSPGERPPRSRHG</sequence>
<evidence type="ECO:0000313" key="3">
    <source>
        <dbReference type="EMBL" id="PSC02411.1"/>
    </source>
</evidence>
<organism evidence="3 4">
    <name type="scientific">Alsobacter soli</name>
    <dbReference type="NCBI Taxonomy" id="2109933"/>
    <lineage>
        <taxon>Bacteria</taxon>
        <taxon>Pseudomonadati</taxon>
        <taxon>Pseudomonadota</taxon>
        <taxon>Alphaproteobacteria</taxon>
        <taxon>Hyphomicrobiales</taxon>
        <taxon>Alsobacteraceae</taxon>
        <taxon>Alsobacter</taxon>
    </lineage>
</organism>
<evidence type="ECO:0000313" key="4">
    <source>
        <dbReference type="Proteomes" id="UP000239772"/>
    </source>
</evidence>
<reference evidence="4" key="1">
    <citation type="submission" date="2018-03" db="EMBL/GenBank/DDBJ databases">
        <authorList>
            <person name="Sun L."/>
            <person name="Liu H."/>
            <person name="Chen W."/>
            <person name="Huang K."/>
            <person name="Liu W."/>
            <person name="Gao X."/>
        </authorList>
    </citation>
    <scope>NUCLEOTIDE SEQUENCE [LARGE SCALE GENOMIC DNA]</scope>
    <source>
        <strain evidence="4">SH9</strain>
    </source>
</reference>
<feature type="compositionally biased region" description="Low complexity" evidence="1">
    <location>
        <begin position="100"/>
        <end position="110"/>
    </location>
</feature>
<accession>A0A2T1HLF0</accession>
<evidence type="ECO:0008006" key="5">
    <source>
        <dbReference type="Google" id="ProtNLM"/>
    </source>
</evidence>